<evidence type="ECO:0000256" key="1">
    <source>
        <dbReference type="ARBA" id="ARBA00004651"/>
    </source>
</evidence>
<evidence type="ECO:0000256" key="3">
    <source>
        <dbReference type="ARBA" id="ARBA00022475"/>
    </source>
</evidence>
<evidence type="ECO:0000313" key="9">
    <source>
        <dbReference type="EMBL" id="SHE54941.1"/>
    </source>
</evidence>
<keyword evidence="5 8" id="KW-1133">Transmembrane helix</keyword>
<evidence type="ECO:0000256" key="5">
    <source>
        <dbReference type="ARBA" id="ARBA00022989"/>
    </source>
</evidence>
<reference evidence="10" key="1">
    <citation type="submission" date="2016-11" db="EMBL/GenBank/DDBJ databases">
        <authorList>
            <person name="Varghese N."/>
            <person name="Submissions S."/>
        </authorList>
    </citation>
    <scope>NUCLEOTIDE SEQUENCE [LARGE SCALE GENOMIC DNA]</scope>
    <source>
        <strain evidence="10">DSM 29326</strain>
    </source>
</reference>
<name>A0A1M4UDK6_LOKAT</name>
<feature type="transmembrane region" description="Helical" evidence="8">
    <location>
        <begin position="196"/>
        <end position="219"/>
    </location>
</feature>
<feature type="transmembrane region" description="Helical" evidence="8">
    <location>
        <begin position="231"/>
        <end position="252"/>
    </location>
</feature>
<keyword evidence="6" id="KW-0406">Ion transport</keyword>
<keyword evidence="2" id="KW-0813">Transport</keyword>
<evidence type="ECO:0000313" key="10">
    <source>
        <dbReference type="Proteomes" id="UP000183987"/>
    </source>
</evidence>
<sequence length="449" mass="48277">MDLKRARGRLHLQSLRIPPPAVLALLYLGSVIVGGLLLWLPVSTQEQISLFTALFISTSAVTVTGLSTVDIGTTFSLFGEAVIMVLIQLGGLGLMTFAVLVLSAMGIPIGMPQRLILREDLNQTTLNNLTVLVRIIFSVALLCEAVGVLALAWVWVPQFGWAQGLWYSAFHAVSAFNNAGFALFPGSLSLYVGDPVVNIVIPALFILGGLGFIVVGDIYQKRKWSRLTLHSKLMLVGTAALIVWGFVTFAALEWNNPGTLGDLPDTATKLWASWFQAVTPRTAGFNTINTAEMHDSTTLMTMLLMLVGGGSTSTAGGIKVTTLIVLILATAAFFRRSTTLHVFGRSLKMEEIMKVMALTTVSMLLVALGLFAVSISHDGNFLDLMFEVTSAFGTVGLSRGATAQLDTFGLTLIMIIMFIGRVGPLTIGFFLATRSVPRVRYPAGQIYLG</sequence>
<evidence type="ECO:0000256" key="4">
    <source>
        <dbReference type="ARBA" id="ARBA00022692"/>
    </source>
</evidence>
<feature type="transmembrane region" description="Helical" evidence="8">
    <location>
        <begin position="303"/>
        <end position="334"/>
    </location>
</feature>
<dbReference type="RefSeq" id="WP_178352701.1">
    <property type="nucleotide sequence ID" value="NZ_FQUE01000001.1"/>
</dbReference>
<evidence type="ECO:0000256" key="8">
    <source>
        <dbReference type="SAM" id="Phobius"/>
    </source>
</evidence>
<dbReference type="GO" id="GO:0008324">
    <property type="term" value="F:monoatomic cation transmembrane transporter activity"/>
    <property type="evidence" value="ECO:0007669"/>
    <property type="project" value="InterPro"/>
</dbReference>
<feature type="transmembrane region" description="Helical" evidence="8">
    <location>
        <begin position="355"/>
        <end position="375"/>
    </location>
</feature>
<dbReference type="GO" id="GO:0005886">
    <property type="term" value="C:plasma membrane"/>
    <property type="evidence" value="ECO:0007669"/>
    <property type="project" value="UniProtKB-SubCell"/>
</dbReference>
<keyword evidence="10" id="KW-1185">Reference proteome</keyword>
<gene>
    <name evidence="9" type="ORF">SAMN05444339_101689</name>
</gene>
<accession>A0A1M4UDK6</accession>
<evidence type="ECO:0000256" key="6">
    <source>
        <dbReference type="ARBA" id="ARBA00023065"/>
    </source>
</evidence>
<keyword evidence="3" id="KW-1003">Cell membrane</keyword>
<keyword evidence="4 8" id="KW-0812">Transmembrane</keyword>
<protein>
    <submittedName>
        <fullName evidence="9">Trk system potassium uptake protein TrkH</fullName>
    </submittedName>
</protein>
<dbReference type="STRING" id="366533.SAMN05444339_101689"/>
<feature type="transmembrane region" description="Helical" evidence="8">
    <location>
        <begin position="131"/>
        <end position="156"/>
    </location>
</feature>
<dbReference type="GO" id="GO:0030001">
    <property type="term" value="P:metal ion transport"/>
    <property type="evidence" value="ECO:0007669"/>
    <property type="project" value="UniProtKB-ARBA"/>
</dbReference>
<keyword evidence="7 8" id="KW-0472">Membrane</keyword>
<dbReference type="PANTHER" id="PTHR32024">
    <property type="entry name" value="TRK SYSTEM POTASSIUM UPTAKE PROTEIN TRKG-RELATED"/>
    <property type="match status" value="1"/>
</dbReference>
<dbReference type="Pfam" id="PF02386">
    <property type="entry name" value="TrkH"/>
    <property type="match status" value="1"/>
</dbReference>
<dbReference type="InterPro" id="IPR003445">
    <property type="entry name" value="Cat_transpt"/>
</dbReference>
<feature type="transmembrane region" description="Helical" evidence="8">
    <location>
        <begin position="21"/>
        <end position="42"/>
    </location>
</feature>
<feature type="transmembrane region" description="Helical" evidence="8">
    <location>
        <begin position="48"/>
        <end position="69"/>
    </location>
</feature>
<proteinExistence type="predicted"/>
<feature type="transmembrane region" description="Helical" evidence="8">
    <location>
        <begin position="408"/>
        <end position="432"/>
    </location>
</feature>
<organism evidence="9 10">
    <name type="scientific">Loktanella atrilutea</name>
    <dbReference type="NCBI Taxonomy" id="366533"/>
    <lineage>
        <taxon>Bacteria</taxon>
        <taxon>Pseudomonadati</taxon>
        <taxon>Pseudomonadota</taxon>
        <taxon>Alphaproteobacteria</taxon>
        <taxon>Rhodobacterales</taxon>
        <taxon>Roseobacteraceae</taxon>
        <taxon>Loktanella</taxon>
    </lineage>
</organism>
<dbReference type="Proteomes" id="UP000183987">
    <property type="component" value="Unassembled WGS sequence"/>
</dbReference>
<feature type="transmembrane region" description="Helical" evidence="8">
    <location>
        <begin position="165"/>
        <end position="184"/>
    </location>
</feature>
<evidence type="ECO:0000256" key="7">
    <source>
        <dbReference type="ARBA" id="ARBA00023136"/>
    </source>
</evidence>
<dbReference type="AlphaFoldDB" id="A0A1M4UDK6"/>
<feature type="transmembrane region" description="Helical" evidence="8">
    <location>
        <begin position="81"/>
        <end position="111"/>
    </location>
</feature>
<evidence type="ECO:0000256" key="2">
    <source>
        <dbReference type="ARBA" id="ARBA00022448"/>
    </source>
</evidence>
<dbReference type="EMBL" id="FQUE01000001">
    <property type="protein sequence ID" value="SHE54941.1"/>
    <property type="molecule type" value="Genomic_DNA"/>
</dbReference>
<dbReference type="PANTHER" id="PTHR32024:SF1">
    <property type="entry name" value="KTR SYSTEM POTASSIUM UPTAKE PROTEIN B"/>
    <property type="match status" value="1"/>
</dbReference>
<comment type="subcellular location">
    <subcellularLocation>
        <location evidence="1">Cell membrane</location>
        <topology evidence="1">Multi-pass membrane protein</topology>
    </subcellularLocation>
</comment>